<dbReference type="Proteomes" id="UP000280696">
    <property type="component" value="Unassembled WGS sequence"/>
</dbReference>
<accession>A0A3A9ADD3</accession>
<evidence type="ECO:0000256" key="1">
    <source>
        <dbReference type="SAM" id="Phobius"/>
    </source>
</evidence>
<sequence>MEQKDLKETMDQIHIQDEMQEDIIRNLYRPMKRNFFKKTGVLAAATLTAVIVIAVPVQAAIRHLIQERMDNLPAKEVEHLSQMQGSQEISADGFSRDYSPSEKKRMGELFKEYQNGNFPKGEILRVDSKDQVEENVFCYVEETGCFYFPDRELTDEELLEVIDFNYKREYALAQNPEIQKELAGREKEQQKQQALLLQEGGISLQQAIENAEKWMDKLFDLSVDGMEQNAYLDDKADGMQQYCVNYSIQSQCYYYFYISGADGRLVKADSSLAADLDKEGMEEISAKKQLEENYKLAGRILEKIGIHDTFMDITCYYTVKDGKVIGSNLAYYFLKEDGNGYRLDFCCDGNYFRSYRETTLAEYEQKSSQEYVAERIEGAQVRTVSLKE</sequence>
<reference evidence="2 3" key="1">
    <citation type="submission" date="2018-09" db="EMBL/GenBank/DDBJ databases">
        <title>Murine metabolic-syndrome-specific gut microbial biobank.</title>
        <authorList>
            <person name="Liu C."/>
        </authorList>
    </citation>
    <scope>NUCLEOTIDE SEQUENCE [LARGE SCALE GENOMIC DNA]</scope>
    <source>
        <strain evidence="2 3">0.1xD8-82</strain>
    </source>
</reference>
<keyword evidence="1" id="KW-0812">Transmembrane</keyword>
<organism evidence="2 3">
    <name type="scientific">Parablautia intestinalis</name>
    <dbReference type="NCBI Taxonomy" id="2320100"/>
    <lineage>
        <taxon>Bacteria</taxon>
        <taxon>Bacillati</taxon>
        <taxon>Bacillota</taxon>
        <taxon>Clostridia</taxon>
        <taxon>Lachnospirales</taxon>
        <taxon>Lachnospiraceae</taxon>
        <taxon>Parablautia</taxon>
    </lineage>
</organism>
<dbReference type="AlphaFoldDB" id="A0A3A9ADD3"/>
<keyword evidence="1" id="KW-1133">Transmembrane helix</keyword>
<dbReference type="RefSeq" id="WP_120471655.1">
    <property type="nucleotide sequence ID" value="NZ_RAYQ01000022.1"/>
</dbReference>
<comment type="caution">
    <text evidence="2">The sequence shown here is derived from an EMBL/GenBank/DDBJ whole genome shotgun (WGS) entry which is preliminary data.</text>
</comment>
<name>A0A3A9ADD3_9FIRM</name>
<gene>
    <name evidence="2" type="ORF">D7V94_17800</name>
</gene>
<dbReference type="OrthoDB" id="9806713at2"/>
<protein>
    <submittedName>
        <fullName evidence="2">Uncharacterized protein</fullName>
    </submittedName>
</protein>
<feature type="transmembrane region" description="Helical" evidence="1">
    <location>
        <begin position="39"/>
        <end position="61"/>
    </location>
</feature>
<evidence type="ECO:0000313" key="2">
    <source>
        <dbReference type="EMBL" id="RKI89469.1"/>
    </source>
</evidence>
<proteinExistence type="predicted"/>
<evidence type="ECO:0000313" key="3">
    <source>
        <dbReference type="Proteomes" id="UP000280696"/>
    </source>
</evidence>
<dbReference type="EMBL" id="RAYQ01000022">
    <property type="protein sequence ID" value="RKI89469.1"/>
    <property type="molecule type" value="Genomic_DNA"/>
</dbReference>
<keyword evidence="1" id="KW-0472">Membrane</keyword>
<keyword evidence="3" id="KW-1185">Reference proteome</keyword>